<accession>A0A150NZB5</accession>
<organism evidence="2 3">
    <name type="scientific">Sorangium cellulosum</name>
    <name type="common">Polyangium cellulosum</name>
    <dbReference type="NCBI Taxonomy" id="56"/>
    <lineage>
        <taxon>Bacteria</taxon>
        <taxon>Pseudomonadati</taxon>
        <taxon>Myxococcota</taxon>
        <taxon>Polyangia</taxon>
        <taxon>Polyangiales</taxon>
        <taxon>Polyangiaceae</taxon>
        <taxon>Sorangium</taxon>
    </lineage>
</organism>
<dbReference type="AlphaFoldDB" id="A0A150NZB5"/>
<reference evidence="2 3" key="1">
    <citation type="submission" date="2014-02" db="EMBL/GenBank/DDBJ databases">
        <title>The small core and large imbalanced accessory genome model reveals a collaborative survival strategy of Sorangium cellulosum strains in nature.</title>
        <authorList>
            <person name="Han K."/>
            <person name="Peng R."/>
            <person name="Blom J."/>
            <person name="Li Y.-Z."/>
        </authorList>
    </citation>
    <scope>NUCLEOTIDE SEQUENCE [LARGE SCALE GENOMIC DNA]</scope>
    <source>
        <strain evidence="2 3">So0157-18</strain>
    </source>
</reference>
<feature type="region of interest" description="Disordered" evidence="1">
    <location>
        <begin position="1"/>
        <end position="36"/>
    </location>
</feature>
<sequence>MASLGSRRSSRVSAGWTAPGCVERSPQSSVAAMPCSIPPSHLISGERRSDAPWPIRLAFGEVVDVRVARRGAIGRPISVDRQLGSPRVQAYLARRRVSRVMSLAQAGLDPVGDLPIEE</sequence>
<evidence type="ECO:0000313" key="2">
    <source>
        <dbReference type="EMBL" id="KYF47543.1"/>
    </source>
</evidence>
<gene>
    <name evidence="2" type="ORF">BE04_42280</name>
</gene>
<dbReference type="EMBL" id="JELX01004500">
    <property type="protein sequence ID" value="KYF47543.1"/>
    <property type="molecule type" value="Genomic_DNA"/>
</dbReference>
<dbReference type="Proteomes" id="UP000075604">
    <property type="component" value="Unassembled WGS sequence"/>
</dbReference>
<name>A0A150NZB5_SORCE</name>
<comment type="caution">
    <text evidence="2">The sequence shown here is derived from an EMBL/GenBank/DDBJ whole genome shotgun (WGS) entry which is preliminary data.</text>
</comment>
<evidence type="ECO:0000256" key="1">
    <source>
        <dbReference type="SAM" id="MobiDB-lite"/>
    </source>
</evidence>
<protein>
    <submittedName>
        <fullName evidence="2">Uncharacterized protein</fullName>
    </submittedName>
</protein>
<proteinExistence type="predicted"/>
<evidence type="ECO:0000313" key="3">
    <source>
        <dbReference type="Proteomes" id="UP000075604"/>
    </source>
</evidence>